<feature type="region of interest" description="Disordered" evidence="1">
    <location>
        <begin position="333"/>
        <end position="355"/>
    </location>
</feature>
<dbReference type="PANTHER" id="PTHR35596:SF1">
    <property type="entry name" value="MICROBIAL-TYPE PARG CATALYTIC DOMAIN-CONTAINING PROTEIN"/>
    <property type="match status" value="1"/>
</dbReference>
<dbReference type="STRING" id="694270.A0A395SMP3"/>
<dbReference type="Gene3D" id="3.40.220.10">
    <property type="entry name" value="Leucine Aminopeptidase, subunit E, domain 1"/>
    <property type="match status" value="1"/>
</dbReference>
<feature type="domain" description="Microbial-type PARG catalytic" evidence="2">
    <location>
        <begin position="94"/>
        <end position="201"/>
    </location>
</feature>
<protein>
    <recommendedName>
        <fullName evidence="2">Microbial-type PARG catalytic domain-containing protein</fullName>
    </recommendedName>
</protein>
<dbReference type="InterPro" id="IPR043472">
    <property type="entry name" value="Macro_dom-like"/>
</dbReference>
<feature type="region of interest" description="Disordered" evidence="1">
    <location>
        <begin position="388"/>
        <end position="416"/>
    </location>
</feature>
<evidence type="ECO:0000313" key="3">
    <source>
        <dbReference type="EMBL" id="RGP73359.1"/>
    </source>
</evidence>
<feature type="compositionally biased region" description="Basic and acidic residues" evidence="1">
    <location>
        <begin position="67"/>
        <end position="78"/>
    </location>
</feature>
<accession>A0A395SMP3</accession>
<evidence type="ECO:0000259" key="2">
    <source>
        <dbReference type="Pfam" id="PF10021"/>
    </source>
</evidence>
<name>A0A395SMP3_9HYPO</name>
<sequence length="416" mass="45975">MGRTEPSIGRPPAAFRKDVRSKKAKATINKVIPSLLPGNPRAQQGINAAELIPFQDALILKAQPGKNGKDNKLDEPAKKGKPGRRSSNSKPDDQPSSPPSTDSKPPRVSVRKVDTLKAARDLLEIETPTGVKVDLKNDRARVAILNMGSPLSPGGGFLNGANSQEESLCMRTTLYPSLKDEWYRIPDLSSIYTPNVLTFRDEEGEDLDKKDRFYVDCITAAMIRTPEYELDNEGVATYANKKDRELAQNKMRAVMRVAMVKNIKRLVLGAWGCGAHGNPVGEIARLWKAVLMPKHDKSKGTKERWEQLDEVVFAIKDHNMAQAFAEAFGEGLERSEDGELEEEEDEKTDPADARKEELLKKIAELEERIETVMNPKVKEGLQSILEGLRKQIPDEDGCSGGDSDSEDVRSDGNAST</sequence>
<dbReference type="PANTHER" id="PTHR35596">
    <property type="entry name" value="DUF2263 DOMAIN-CONTAINING PROTEIN"/>
    <property type="match status" value="1"/>
</dbReference>
<dbReference type="InterPro" id="IPR019261">
    <property type="entry name" value="PARG_cat_microbial"/>
</dbReference>
<dbReference type="NCBIfam" id="TIGR02452">
    <property type="entry name" value="TIGR02452 family protein"/>
    <property type="match status" value="1"/>
</dbReference>
<evidence type="ECO:0000313" key="4">
    <source>
        <dbReference type="Proteomes" id="UP000266234"/>
    </source>
</evidence>
<feature type="region of interest" description="Disordered" evidence="1">
    <location>
        <begin position="62"/>
        <end position="111"/>
    </location>
</feature>
<gene>
    <name evidence="3" type="ORF">FLONG3_6377</name>
</gene>
<dbReference type="OrthoDB" id="9985428at2759"/>
<reference evidence="3 4" key="1">
    <citation type="journal article" date="2018" name="PLoS Pathog.">
        <title>Evolution of structural diversity of trichothecenes, a family of toxins produced by plant pathogenic and entomopathogenic fungi.</title>
        <authorList>
            <person name="Proctor R.H."/>
            <person name="McCormick S.P."/>
            <person name="Kim H.S."/>
            <person name="Cardoza R.E."/>
            <person name="Stanley A.M."/>
            <person name="Lindo L."/>
            <person name="Kelly A."/>
            <person name="Brown D.W."/>
            <person name="Lee T."/>
            <person name="Vaughan M.M."/>
            <person name="Alexander N.J."/>
            <person name="Busman M."/>
            <person name="Gutierrez S."/>
        </authorList>
    </citation>
    <scope>NUCLEOTIDE SEQUENCE [LARGE SCALE GENOMIC DNA]</scope>
    <source>
        <strain evidence="3 4">NRRL 20695</strain>
    </source>
</reference>
<dbReference type="InterPro" id="IPR012664">
    <property type="entry name" value="CHP02452"/>
</dbReference>
<dbReference type="AlphaFoldDB" id="A0A395SMP3"/>
<dbReference type="EMBL" id="PXOG01000142">
    <property type="protein sequence ID" value="RGP73359.1"/>
    <property type="molecule type" value="Genomic_DNA"/>
</dbReference>
<comment type="caution">
    <text evidence="3">The sequence shown here is derived from an EMBL/GenBank/DDBJ whole genome shotgun (WGS) entry which is preliminary data.</text>
</comment>
<feature type="compositionally biased region" description="Acidic residues" evidence="1">
    <location>
        <begin position="338"/>
        <end position="347"/>
    </location>
</feature>
<organism evidence="3 4">
    <name type="scientific">Fusarium longipes</name>
    <dbReference type="NCBI Taxonomy" id="694270"/>
    <lineage>
        <taxon>Eukaryota</taxon>
        <taxon>Fungi</taxon>
        <taxon>Dikarya</taxon>
        <taxon>Ascomycota</taxon>
        <taxon>Pezizomycotina</taxon>
        <taxon>Sordariomycetes</taxon>
        <taxon>Hypocreomycetidae</taxon>
        <taxon>Hypocreales</taxon>
        <taxon>Nectriaceae</taxon>
        <taxon>Fusarium</taxon>
    </lineage>
</organism>
<dbReference type="Pfam" id="PF10021">
    <property type="entry name" value="PARG_cat_microb"/>
    <property type="match status" value="1"/>
</dbReference>
<dbReference type="Proteomes" id="UP000266234">
    <property type="component" value="Unassembled WGS sequence"/>
</dbReference>
<proteinExistence type="predicted"/>
<feature type="region of interest" description="Disordered" evidence="1">
    <location>
        <begin position="1"/>
        <end position="23"/>
    </location>
</feature>
<dbReference type="SUPFAM" id="SSF52949">
    <property type="entry name" value="Macro domain-like"/>
    <property type="match status" value="1"/>
</dbReference>
<evidence type="ECO:0000256" key="1">
    <source>
        <dbReference type="SAM" id="MobiDB-lite"/>
    </source>
</evidence>
<keyword evidence="4" id="KW-1185">Reference proteome</keyword>